<dbReference type="GO" id="GO:0006559">
    <property type="term" value="P:L-phenylalanine catabolic process"/>
    <property type="evidence" value="ECO:0007669"/>
    <property type="project" value="UniProtKB-UniPathway"/>
</dbReference>
<dbReference type="GO" id="GO:0046872">
    <property type="term" value="F:metal ion binding"/>
    <property type="evidence" value="ECO:0007669"/>
    <property type="project" value="UniProtKB-KW"/>
</dbReference>
<dbReference type="STRING" id="1354303.M917_1868"/>
<dbReference type="EC" id="3.7.1.2" evidence="5"/>
<keyword evidence="10" id="KW-0828">Tyrosine catabolism</keyword>
<evidence type="ECO:0000313" key="17">
    <source>
        <dbReference type="EMBL" id="ERL55135.1"/>
    </source>
</evidence>
<dbReference type="PANTHER" id="PTHR43069">
    <property type="entry name" value="FUMARYLACETOACETASE"/>
    <property type="match status" value="1"/>
</dbReference>
<evidence type="ECO:0000256" key="1">
    <source>
        <dbReference type="ARBA" id="ARBA00001913"/>
    </source>
</evidence>
<accession>U4T364</accession>
<feature type="binding site" evidence="13">
    <location>
        <position position="250"/>
    </location>
    <ligand>
        <name>substrate</name>
    </ligand>
</feature>
<dbReference type="Pfam" id="PF01557">
    <property type="entry name" value="FAA_hydrolase"/>
    <property type="match status" value="1"/>
</dbReference>
<keyword evidence="9 14" id="KW-0460">Magnesium</keyword>
<feature type="binding site" evidence="13">
    <location>
        <position position="357"/>
    </location>
    <ligand>
        <name>substrate</name>
    </ligand>
</feature>
<feature type="domain" description="Fumarylacetoacetase N-terminal" evidence="16">
    <location>
        <begin position="23"/>
        <end position="124"/>
    </location>
</feature>
<reference evidence="17 18" key="1">
    <citation type="journal article" date="2013" name="Genome Announc.">
        <title>Draft Genome Sequence of Psychrobacter aquaticus Strain CMS 56T, Isolated from a Cyanobacterial Mat Sample Collected from Water Bodies in the McMurdo Dry Valley Region of Antarctica.</title>
        <authorList>
            <person name="Reddy G.S."/>
            <person name="Ara S."/>
            <person name="Singh A."/>
            <person name="Kumar Pinnaka A."/>
            <person name="Shivaji S."/>
        </authorList>
    </citation>
    <scope>NUCLEOTIDE SEQUENCE [LARGE SCALE GENOMIC DNA]</scope>
    <source>
        <strain evidence="17 18">CMS 56</strain>
    </source>
</reference>
<feature type="binding site" evidence="14">
    <location>
        <position position="207"/>
    </location>
    <ligand>
        <name>Ca(2+)</name>
        <dbReference type="ChEBI" id="CHEBI:29108"/>
    </ligand>
</feature>
<evidence type="ECO:0000313" key="18">
    <source>
        <dbReference type="Proteomes" id="UP000016761"/>
    </source>
</evidence>
<dbReference type="InterPro" id="IPR005959">
    <property type="entry name" value="Fumarylacetoacetase"/>
</dbReference>
<dbReference type="Gene3D" id="2.30.30.230">
    <property type="entry name" value="Fumarylacetoacetase, N-terminal domain"/>
    <property type="match status" value="1"/>
</dbReference>
<sequence>MSTIDKNLTSFINIANDSDFSIHNLPYGIFSETEDGKRRAGVAIGDQVLDLSVLETEGLLSLAGGSYFDKPTLNAFIDSGRDNWTQARQTIQLLLSTDSDALRDNQDLQEKALFKQTDVIMHLPVQVPGFTDFYSSKEHATNVGTMFRDPSNALLPNWTEMPVGYNGRASTVIVSGTDVVRPSGQLKPNAHDRPIFSACKRLDFELETAFVVGKGNTIGQPIAVDKASDHIFGMVLLNDWSARDIQKWEYVPLGPFNAKTFASEVSPWIVTMDALAPFKTSCPTQEPKPLAYLNEKDINNSFDINLSVELLPENAESATVVCETNFKYMYWSMAQQLTHHTITGCKVEVGDMMGSGTISGAAPDSYGSMLEIAWNATKPVTLSSGETRSFIEDGDTVIMKGYSEKDGIRVGFGEVRGKVLPALSFDFDK</sequence>
<dbReference type="FunFam" id="3.90.850.10:FF:000004">
    <property type="entry name" value="Fumarylacetoacetase"/>
    <property type="match status" value="1"/>
</dbReference>
<dbReference type="GO" id="GO:1902000">
    <property type="term" value="P:homogentisate catabolic process"/>
    <property type="evidence" value="ECO:0007669"/>
    <property type="project" value="TreeGrafter"/>
</dbReference>
<evidence type="ECO:0000256" key="14">
    <source>
        <dbReference type="PIRSR" id="PIRSR605959-3"/>
    </source>
</evidence>
<evidence type="ECO:0000256" key="10">
    <source>
        <dbReference type="ARBA" id="ARBA00022878"/>
    </source>
</evidence>
<dbReference type="SUPFAM" id="SSF63433">
    <property type="entry name" value="Fumarylacetoacetate hydrolase, FAH, N-terminal domain"/>
    <property type="match status" value="1"/>
</dbReference>
<feature type="binding site" evidence="14">
    <location>
        <position position="205"/>
    </location>
    <ligand>
        <name>Ca(2+)</name>
        <dbReference type="ChEBI" id="CHEBI:29108"/>
    </ligand>
</feature>
<comment type="cofactor">
    <cofactor evidence="1 14">
        <name>Ca(2+)</name>
        <dbReference type="ChEBI" id="CHEBI:29108"/>
    </cofactor>
</comment>
<evidence type="ECO:0000256" key="2">
    <source>
        <dbReference type="ARBA" id="ARBA00001946"/>
    </source>
</evidence>
<evidence type="ECO:0000256" key="6">
    <source>
        <dbReference type="ARBA" id="ARBA00022723"/>
    </source>
</evidence>
<dbReference type="GO" id="GO:0004334">
    <property type="term" value="F:fumarylacetoacetase activity"/>
    <property type="evidence" value="ECO:0007669"/>
    <property type="project" value="UniProtKB-EC"/>
</dbReference>
<dbReference type="Pfam" id="PF09298">
    <property type="entry name" value="FAA_hydrolase_N"/>
    <property type="match status" value="1"/>
</dbReference>
<feature type="domain" description="Fumarylacetoacetase-like C-terminal" evidence="15">
    <location>
        <begin position="130"/>
        <end position="418"/>
    </location>
</feature>
<feature type="binding site" evidence="13">
    <location>
        <position position="134"/>
    </location>
    <ligand>
        <name>substrate</name>
    </ligand>
</feature>
<proteinExistence type="inferred from homology"/>
<keyword evidence="7 17" id="KW-0378">Hydrolase</keyword>
<name>U4T364_9GAMM</name>
<keyword evidence="18" id="KW-1185">Reference proteome</keyword>
<feature type="binding site" evidence="14">
    <location>
        <position position="132"/>
    </location>
    <ligand>
        <name>Ca(2+)</name>
        <dbReference type="ChEBI" id="CHEBI:29108"/>
    </ligand>
</feature>
<dbReference type="InterPro" id="IPR015377">
    <property type="entry name" value="Fumarylacetoacetase_N"/>
</dbReference>
<keyword evidence="11" id="KW-0585">Phenylalanine catabolism</keyword>
<evidence type="ECO:0000256" key="4">
    <source>
        <dbReference type="ARBA" id="ARBA00010211"/>
    </source>
</evidence>
<feature type="binding site" evidence="14">
    <location>
        <position position="259"/>
    </location>
    <ligand>
        <name>Mg(2+)</name>
        <dbReference type="ChEBI" id="CHEBI:18420"/>
    </ligand>
</feature>
<evidence type="ECO:0000256" key="7">
    <source>
        <dbReference type="ARBA" id="ARBA00022801"/>
    </source>
</evidence>
<dbReference type="InterPro" id="IPR036663">
    <property type="entry name" value="Fumarylacetoacetase_C_sf"/>
</dbReference>
<protein>
    <recommendedName>
        <fullName evidence="5">fumarylacetoacetase</fullName>
        <ecNumber evidence="5">3.7.1.2</ecNumber>
    </recommendedName>
</protein>
<comment type="similarity">
    <text evidence="4">Belongs to the FAH family.</text>
</comment>
<feature type="binding site" evidence="14">
    <location>
        <position position="239"/>
    </location>
    <ligand>
        <name>Ca(2+)</name>
        <dbReference type="ChEBI" id="CHEBI:29108"/>
    </ligand>
</feature>
<evidence type="ECO:0000256" key="3">
    <source>
        <dbReference type="ARBA" id="ARBA00004782"/>
    </source>
</evidence>
<feature type="binding site" evidence="14">
    <location>
        <position position="263"/>
    </location>
    <ligand>
        <name>Mg(2+)</name>
        <dbReference type="ChEBI" id="CHEBI:18420"/>
    </ligand>
</feature>
<evidence type="ECO:0000259" key="16">
    <source>
        <dbReference type="Pfam" id="PF09298"/>
    </source>
</evidence>
<dbReference type="UniPathway" id="UPA00139">
    <property type="reaction ID" value="UER00341"/>
</dbReference>
<dbReference type="GO" id="GO:0006572">
    <property type="term" value="P:L-tyrosine catabolic process"/>
    <property type="evidence" value="ECO:0007669"/>
    <property type="project" value="UniProtKB-KW"/>
</dbReference>
<evidence type="ECO:0000256" key="13">
    <source>
        <dbReference type="PIRSR" id="PIRSR605959-2"/>
    </source>
</evidence>
<dbReference type="Gene3D" id="3.90.850.10">
    <property type="entry name" value="Fumarylacetoacetase-like, C-terminal domain"/>
    <property type="match status" value="1"/>
</dbReference>
<keyword evidence="8 14" id="KW-0106">Calcium</keyword>
<dbReference type="NCBIfam" id="TIGR01266">
    <property type="entry name" value="fum_ac_acetase"/>
    <property type="match status" value="1"/>
</dbReference>
<comment type="cofactor">
    <cofactor evidence="2 14">
        <name>Mg(2+)</name>
        <dbReference type="ChEBI" id="CHEBI:18420"/>
    </cofactor>
</comment>
<dbReference type="InterPro" id="IPR036462">
    <property type="entry name" value="Fumarylacetoacetase_N_sf"/>
</dbReference>
<feature type="binding site" evidence="13">
    <location>
        <position position="246"/>
    </location>
    <ligand>
        <name>substrate</name>
    </ligand>
</feature>
<dbReference type="eggNOG" id="COG0179">
    <property type="taxonomic scope" value="Bacteria"/>
</dbReference>
<evidence type="ECO:0000256" key="5">
    <source>
        <dbReference type="ARBA" id="ARBA00012094"/>
    </source>
</evidence>
<comment type="caution">
    <text evidence="17">The sequence shown here is derived from an EMBL/GenBank/DDBJ whole genome shotgun (WGS) entry which is preliminary data.</text>
</comment>
<dbReference type="EMBL" id="AUSW01000033">
    <property type="protein sequence ID" value="ERL55135.1"/>
    <property type="molecule type" value="Genomic_DNA"/>
</dbReference>
<feature type="binding site" evidence="13">
    <location>
        <position position="148"/>
    </location>
    <ligand>
        <name>substrate</name>
    </ligand>
</feature>
<organism evidence="17 18">
    <name type="scientific">Psychrobacter aquaticus CMS 56</name>
    <dbReference type="NCBI Taxonomy" id="1354303"/>
    <lineage>
        <taxon>Bacteria</taxon>
        <taxon>Pseudomonadati</taxon>
        <taxon>Pseudomonadota</taxon>
        <taxon>Gammaproteobacteria</taxon>
        <taxon>Moraxellales</taxon>
        <taxon>Moraxellaceae</taxon>
        <taxon>Psychrobacter</taxon>
    </lineage>
</organism>
<feature type="active site" description="Proton acceptor" evidence="12">
    <location>
        <position position="139"/>
    </location>
</feature>
<dbReference type="OrthoDB" id="3766879at2"/>
<gene>
    <name evidence="17" type="ORF">M917_1868</name>
</gene>
<dbReference type="PANTHER" id="PTHR43069:SF2">
    <property type="entry name" value="FUMARYLACETOACETASE"/>
    <property type="match status" value="1"/>
</dbReference>
<keyword evidence="6 14" id="KW-0479">Metal-binding</keyword>
<evidence type="ECO:0000256" key="9">
    <source>
        <dbReference type="ARBA" id="ARBA00022842"/>
    </source>
</evidence>
<dbReference type="SUPFAM" id="SSF56529">
    <property type="entry name" value="FAH"/>
    <property type="match status" value="1"/>
</dbReference>
<dbReference type="RefSeq" id="WP_021814493.1">
    <property type="nucleotide sequence ID" value="NZ_AUSW01000033.1"/>
</dbReference>
<evidence type="ECO:0000256" key="8">
    <source>
        <dbReference type="ARBA" id="ARBA00022837"/>
    </source>
</evidence>
<dbReference type="AlphaFoldDB" id="U4T364"/>
<dbReference type="Proteomes" id="UP000016761">
    <property type="component" value="Unassembled WGS sequence"/>
</dbReference>
<evidence type="ECO:0000256" key="11">
    <source>
        <dbReference type="ARBA" id="ARBA00023232"/>
    </source>
</evidence>
<evidence type="ECO:0000256" key="12">
    <source>
        <dbReference type="PIRSR" id="PIRSR605959-1"/>
    </source>
</evidence>
<feature type="binding site" evidence="14">
    <location>
        <position position="239"/>
    </location>
    <ligand>
        <name>Mg(2+)</name>
        <dbReference type="ChEBI" id="CHEBI:18420"/>
    </ligand>
</feature>
<comment type="pathway">
    <text evidence="3">Amino-acid degradation; L-phenylalanine degradation; acetoacetate and fumarate from L-phenylalanine: step 6/6.</text>
</comment>
<evidence type="ECO:0000259" key="15">
    <source>
        <dbReference type="Pfam" id="PF01557"/>
    </source>
</evidence>
<dbReference type="InterPro" id="IPR011234">
    <property type="entry name" value="Fumarylacetoacetase-like_C"/>
</dbReference>
<dbReference type="PATRIC" id="fig|1354303.4.peg.1833"/>